<dbReference type="EMBL" id="VCDN01000011">
    <property type="protein sequence ID" value="MDX7986166.1"/>
    <property type="molecule type" value="Genomic_DNA"/>
</dbReference>
<feature type="transmembrane region" description="Helical" evidence="5">
    <location>
        <begin position="263"/>
        <end position="284"/>
    </location>
</feature>
<protein>
    <submittedName>
        <fullName evidence="7">MFS transporter</fullName>
    </submittedName>
</protein>
<dbReference type="PROSITE" id="PS00216">
    <property type="entry name" value="SUGAR_TRANSPORT_1"/>
    <property type="match status" value="1"/>
</dbReference>
<sequence length="381" mass="40425">MSKNLSITILTLALFTATFAVNLQTPLYSVYAAQSDVGATEVTIAFAAYVAGLMPTLLLLGGLSDRIGRRLPITIALLLAAAATVLLVLFPNWESLFVARVLLGIGVGLVTTAGTAYMTEIMGANHIRRATLIVTSSTSLGFGGGALATSLSLGLQGPTLMPASFIALFVIAPVLAFIGLKMPRLDVPQRVSLLRFPVFPEKVWVFGIAMALAWSTTGMIIAVVPLGLKAQGLDGWTGFVIFLALFIGFLCQPIARRMANQKALSLGLLLTPLGFLVLLAGLWVQSITLILVGTAITSASSYGFTYLAALFEFSSKAPDNRARATAGLFIYAYIGFSLPVIASGALADQFGLLPAMMIFSITQIIITLATAWLWRKNFLKP</sequence>
<feature type="transmembrane region" description="Helical" evidence="5">
    <location>
        <begin position="233"/>
        <end position="251"/>
    </location>
</feature>
<reference evidence="8" key="1">
    <citation type="journal article" date="2024" name="Toxins">
        <title>Genome Sequence Analysis of Native Xenorhabdus Strains Isolated from Entomopathogenic Nematodes in Argentina.</title>
        <authorList>
            <person name="Palma L."/>
            <person name="Frizzo L."/>
            <person name="Kaiser S."/>
            <person name="Berry C."/>
            <person name="Caballero P."/>
            <person name="Bode H.B."/>
            <person name="Del Valle E.E."/>
        </authorList>
    </citation>
    <scope>NUCLEOTIDE SEQUENCE [LARGE SCALE GENOMIC DNA]</scope>
    <source>
        <strain evidence="8">12</strain>
    </source>
</reference>
<dbReference type="Pfam" id="PF07690">
    <property type="entry name" value="MFS_1"/>
    <property type="match status" value="1"/>
</dbReference>
<proteinExistence type="predicted"/>
<dbReference type="Proteomes" id="UP001271890">
    <property type="component" value="Unassembled WGS sequence"/>
</dbReference>
<feature type="transmembrane region" description="Helical" evidence="5">
    <location>
        <begin position="325"/>
        <end position="346"/>
    </location>
</feature>
<evidence type="ECO:0000256" key="3">
    <source>
        <dbReference type="ARBA" id="ARBA00022989"/>
    </source>
</evidence>
<feature type="transmembrane region" description="Helical" evidence="5">
    <location>
        <begin position="130"/>
        <end position="151"/>
    </location>
</feature>
<keyword evidence="4 5" id="KW-0472">Membrane</keyword>
<dbReference type="InterPro" id="IPR005829">
    <property type="entry name" value="Sugar_transporter_CS"/>
</dbReference>
<feature type="transmembrane region" description="Helical" evidence="5">
    <location>
        <begin position="290"/>
        <end position="313"/>
    </location>
</feature>
<feature type="transmembrane region" description="Helical" evidence="5">
    <location>
        <begin position="71"/>
        <end position="91"/>
    </location>
</feature>
<dbReference type="InterPro" id="IPR011701">
    <property type="entry name" value="MFS"/>
</dbReference>
<dbReference type="SUPFAM" id="SSF103473">
    <property type="entry name" value="MFS general substrate transporter"/>
    <property type="match status" value="1"/>
</dbReference>
<evidence type="ECO:0000313" key="7">
    <source>
        <dbReference type="EMBL" id="MDX7986166.1"/>
    </source>
</evidence>
<evidence type="ECO:0000256" key="4">
    <source>
        <dbReference type="ARBA" id="ARBA00023136"/>
    </source>
</evidence>
<feature type="transmembrane region" description="Helical" evidence="5">
    <location>
        <begin position="163"/>
        <end position="182"/>
    </location>
</feature>
<comment type="caution">
    <text evidence="7">The sequence shown here is derived from an EMBL/GenBank/DDBJ whole genome shotgun (WGS) entry which is preliminary data.</text>
</comment>
<comment type="subcellular location">
    <subcellularLocation>
        <location evidence="1">Endomembrane system</location>
        <topology evidence="1">Multi-pass membrane protein</topology>
    </subcellularLocation>
</comment>
<evidence type="ECO:0000256" key="1">
    <source>
        <dbReference type="ARBA" id="ARBA00004127"/>
    </source>
</evidence>
<evidence type="ECO:0000259" key="6">
    <source>
        <dbReference type="PROSITE" id="PS50850"/>
    </source>
</evidence>
<evidence type="ECO:0000256" key="5">
    <source>
        <dbReference type="SAM" id="Phobius"/>
    </source>
</evidence>
<feature type="transmembrane region" description="Helical" evidence="5">
    <location>
        <begin position="352"/>
        <end position="374"/>
    </location>
</feature>
<dbReference type="PANTHER" id="PTHR23521">
    <property type="entry name" value="TRANSPORTER MFS SUPERFAMILY"/>
    <property type="match status" value="1"/>
</dbReference>
<organism evidence="7 8">
    <name type="scientific">Xenorhabdus santafensis</name>
    <dbReference type="NCBI Taxonomy" id="2582833"/>
    <lineage>
        <taxon>Bacteria</taxon>
        <taxon>Pseudomonadati</taxon>
        <taxon>Pseudomonadota</taxon>
        <taxon>Gammaproteobacteria</taxon>
        <taxon>Enterobacterales</taxon>
        <taxon>Morganellaceae</taxon>
        <taxon>Xenorhabdus</taxon>
    </lineage>
</organism>
<dbReference type="InterPro" id="IPR036259">
    <property type="entry name" value="MFS_trans_sf"/>
</dbReference>
<dbReference type="RefSeq" id="WP_319928609.1">
    <property type="nucleotide sequence ID" value="NZ_VCDN01000011.1"/>
</dbReference>
<keyword evidence="2 5" id="KW-0812">Transmembrane</keyword>
<feature type="transmembrane region" description="Helical" evidence="5">
    <location>
        <begin position="44"/>
        <end position="64"/>
    </location>
</feature>
<evidence type="ECO:0000256" key="2">
    <source>
        <dbReference type="ARBA" id="ARBA00022692"/>
    </source>
</evidence>
<dbReference type="PANTHER" id="PTHR23521:SF3">
    <property type="entry name" value="MFS TRANSPORTER"/>
    <property type="match status" value="1"/>
</dbReference>
<dbReference type="Gene3D" id="1.20.1250.20">
    <property type="entry name" value="MFS general substrate transporter like domains"/>
    <property type="match status" value="1"/>
</dbReference>
<dbReference type="InterPro" id="IPR020846">
    <property type="entry name" value="MFS_dom"/>
</dbReference>
<evidence type="ECO:0000313" key="8">
    <source>
        <dbReference type="Proteomes" id="UP001271890"/>
    </source>
</evidence>
<feature type="domain" description="Major facilitator superfamily (MFS) profile" evidence="6">
    <location>
        <begin position="6"/>
        <end position="381"/>
    </location>
</feature>
<feature type="transmembrane region" description="Helical" evidence="5">
    <location>
        <begin position="97"/>
        <end position="118"/>
    </location>
</feature>
<name>A0ABU4S7J6_9GAMM</name>
<keyword evidence="3 5" id="KW-1133">Transmembrane helix</keyword>
<feature type="transmembrane region" description="Helical" evidence="5">
    <location>
        <begin position="203"/>
        <end position="227"/>
    </location>
</feature>
<accession>A0ABU4S7J6</accession>
<keyword evidence="8" id="KW-1185">Reference proteome</keyword>
<dbReference type="PROSITE" id="PS50850">
    <property type="entry name" value="MFS"/>
    <property type="match status" value="1"/>
</dbReference>
<gene>
    <name evidence="7" type="ORF">FE392_02280</name>
</gene>